<protein>
    <submittedName>
        <fullName evidence="3">VCBS repeat-containing protein</fullName>
    </submittedName>
</protein>
<evidence type="ECO:0000313" key="3">
    <source>
        <dbReference type="EMBL" id="MDC0717185.1"/>
    </source>
</evidence>
<feature type="region of interest" description="Disordered" evidence="2">
    <location>
        <begin position="1"/>
        <end position="55"/>
    </location>
</feature>
<evidence type="ECO:0000256" key="1">
    <source>
        <dbReference type="ARBA" id="ARBA00022729"/>
    </source>
</evidence>
<keyword evidence="1" id="KW-0732">Signal</keyword>
<dbReference type="PANTHER" id="PTHR46580">
    <property type="entry name" value="SENSOR KINASE-RELATED"/>
    <property type="match status" value="1"/>
</dbReference>
<gene>
    <name evidence="3" type="ORF">POL25_09805</name>
</gene>
<evidence type="ECO:0000256" key="2">
    <source>
        <dbReference type="SAM" id="MobiDB-lite"/>
    </source>
</evidence>
<dbReference type="RefSeq" id="WP_272085670.1">
    <property type="nucleotide sequence ID" value="NZ_JAQNDL010000001.1"/>
</dbReference>
<dbReference type="InterPro" id="IPR028994">
    <property type="entry name" value="Integrin_alpha_N"/>
</dbReference>
<dbReference type="Pfam" id="PF13517">
    <property type="entry name" value="FG-GAP_3"/>
    <property type="match status" value="1"/>
</dbReference>
<feature type="compositionally biased region" description="Polar residues" evidence="2">
    <location>
        <begin position="18"/>
        <end position="47"/>
    </location>
</feature>
<reference evidence="3 4" key="1">
    <citation type="submission" date="2022-11" db="EMBL/GenBank/DDBJ databases">
        <title>Minimal conservation of predation-associated metabolite biosynthetic gene clusters underscores biosynthetic potential of Myxococcota including descriptions for ten novel species: Archangium lansinium sp. nov., Myxococcus landrumus sp. nov., Nannocystis bai.</title>
        <authorList>
            <person name="Ahearne A."/>
            <person name="Stevens C."/>
            <person name="Dowd S."/>
        </authorList>
    </citation>
    <scope>NUCLEOTIDE SEQUENCE [LARGE SCALE GENOMIC DNA]</scope>
    <source>
        <strain evidence="3 4">BB15-2</strain>
    </source>
</reference>
<dbReference type="SUPFAM" id="SSF69318">
    <property type="entry name" value="Integrin alpha N-terminal domain"/>
    <property type="match status" value="1"/>
</dbReference>
<organism evidence="3 4">
    <name type="scientific">Nannocystis bainbridge</name>
    <dbReference type="NCBI Taxonomy" id="2995303"/>
    <lineage>
        <taxon>Bacteria</taxon>
        <taxon>Pseudomonadati</taxon>
        <taxon>Myxococcota</taxon>
        <taxon>Polyangia</taxon>
        <taxon>Nannocystales</taxon>
        <taxon>Nannocystaceae</taxon>
        <taxon>Nannocystis</taxon>
    </lineage>
</organism>
<dbReference type="Proteomes" id="UP001221686">
    <property type="component" value="Unassembled WGS sequence"/>
</dbReference>
<accession>A0ABT5DVK8</accession>
<keyword evidence="4" id="KW-1185">Reference proteome</keyword>
<sequence length="404" mass="42181">MLVAPLVLSGCQPEPGGPSSSEAAETSDPSGTAASSGTLPTDASSTTDGGGPAACNNGELEVGEVCLGAWTLLAQEGTAPLRLADLDNDERTDFVAGSALFLQQPDGTFAWRAPPTSDAPLQVGEFDDDGNSDIFTYDFYAGQVHRFQGNGDATFLAPPVTSTIGEVLGLRAVDIDADGRDELAGLGDTFAGPIKVWTARPDGGFDPLATYALPGFDFEVADFDADGHPDLAVAGLDLFQIRWGAADLEFSDGFDVMQLGMADIALAHDVSGPALALYSNFIQYPAPPLNRLVLGWPERADVDSWPFAAHDLGENDTLVSSPSSADMNADGLVDLLVLLRDNKGGARRLEVLCQTAELAFSVCASAAVEVEAKSVHPLHANADAAIDLLLATEYEGIWLALAQP</sequence>
<dbReference type="EMBL" id="JAQNDL010000001">
    <property type="protein sequence ID" value="MDC0717185.1"/>
    <property type="molecule type" value="Genomic_DNA"/>
</dbReference>
<dbReference type="InterPro" id="IPR013517">
    <property type="entry name" value="FG-GAP"/>
</dbReference>
<proteinExistence type="predicted"/>
<name>A0ABT5DVK8_9BACT</name>
<comment type="caution">
    <text evidence="3">The sequence shown here is derived from an EMBL/GenBank/DDBJ whole genome shotgun (WGS) entry which is preliminary data.</text>
</comment>
<evidence type="ECO:0000313" key="4">
    <source>
        <dbReference type="Proteomes" id="UP001221686"/>
    </source>
</evidence>